<dbReference type="Gene3D" id="3.30.1380.10">
    <property type="match status" value="1"/>
</dbReference>
<proteinExistence type="predicted"/>
<dbReference type="EMBL" id="FPKH01000001">
    <property type="protein sequence ID" value="SFX46070.1"/>
    <property type="molecule type" value="Genomic_DNA"/>
</dbReference>
<evidence type="ECO:0000313" key="4">
    <source>
        <dbReference type="Proteomes" id="UP000182489"/>
    </source>
</evidence>
<feature type="transmembrane region" description="Helical" evidence="1">
    <location>
        <begin position="86"/>
        <end position="106"/>
    </location>
</feature>
<accession>A0AB38C782</accession>
<reference evidence="3 4" key="1">
    <citation type="submission" date="2016-11" db="EMBL/GenBank/DDBJ databases">
        <authorList>
            <person name="Varghese N."/>
            <person name="Submissions S."/>
        </authorList>
    </citation>
    <scope>NUCLEOTIDE SEQUENCE [LARGE SCALE GENOMIC DNA]</scope>
    <source>
        <strain evidence="3 4">NFR18</strain>
    </source>
</reference>
<evidence type="ECO:0000259" key="2">
    <source>
        <dbReference type="Pfam" id="PF13539"/>
    </source>
</evidence>
<gene>
    <name evidence="3" type="ORF">SAMN03097694_2293</name>
</gene>
<feature type="transmembrane region" description="Helical" evidence="1">
    <location>
        <begin position="12"/>
        <end position="31"/>
    </location>
</feature>
<dbReference type="InterPro" id="IPR039561">
    <property type="entry name" value="Peptidase_M15C"/>
</dbReference>
<evidence type="ECO:0000313" key="3">
    <source>
        <dbReference type="EMBL" id="SFX46070.1"/>
    </source>
</evidence>
<dbReference type="SUPFAM" id="SSF55166">
    <property type="entry name" value="Hedgehog/DD-peptidase"/>
    <property type="match status" value="1"/>
</dbReference>
<protein>
    <submittedName>
        <fullName evidence="3">Peptidoglycan L-alanyl-D-glutamate endopeptidase CwlK</fullName>
    </submittedName>
</protein>
<dbReference type="Proteomes" id="UP000182489">
    <property type="component" value="Unassembled WGS sequence"/>
</dbReference>
<keyword evidence="1" id="KW-0472">Membrane</keyword>
<dbReference type="InterPro" id="IPR009045">
    <property type="entry name" value="Zn_M74/Hedgehog-like"/>
</dbReference>
<keyword evidence="1" id="KW-1133">Transmembrane helix</keyword>
<dbReference type="GO" id="GO:0008233">
    <property type="term" value="F:peptidase activity"/>
    <property type="evidence" value="ECO:0007669"/>
    <property type="project" value="InterPro"/>
</dbReference>
<feature type="domain" description="Peptidase M15C" evidence="2">
    <location>
        <begin position="215"/>
        <end position="279"/>
    </location>
</feature>
<evidence type="ECO:0000256" key="1">
    <source>
        <dbReference type="SAM" id="Phobius"/>
    </source>
</evidence>
<keyword evidence="1" id="KW-0812">Transmembrane</keyword>
<dbReference type="AlphaFoldDB" id="A0AB38C782"/>
<sequence length="290" mass="31979">MAPFLSGVDVFLLAVALYFLLACLISWLVLFPSGRELLLRALATAEQGIGARLDRLARRRNAGLDTLRRGGASTLLGSAAFVRRHYLLFLGGAAVMCLPPAIALLAGSKSVLGGYEVSTREMNTQVSALLQGEQLVPPVDLPPLVFATEEVQQVRPMLVSASRNWTLLNAEYAQRLLLVFKIMKEKHGYDMAILEGYRSPERQNMLAGMGSNVTNAAAFQSWHQYGLAADCAFLRDGKLVISEKDPWAMRGYQLYGEVAESVGMTWGGRWKMMDFGHTELRVPGVMKKQR</sequence>
<name>A0AB38C782_9BURK</name>
<dbReference type="Pfam" id="PF13539">
    <property type="entry name" value="Peptidase_M15_4"/>
    <property type="match status" value="1"/>
</dbReference>
<organism evidence="3 4">
    <name type="scientific">Janthinobacterium lividum</name>
    <dbReference type="NCBI Taxonomy" id="29581"/>
    <lineage>
        <taxon>Bacteria</taxon>
        <taxon>Pseudomonadati</taxon>
        <taxon>Pseudomonadota</taxon>
        <taxon>Betaproteobacteria</taxon>
        <taxon>Burkholderiales</taxon>
        <taxon>Oxalobacteraceae</taxon>
        <taxon>Janthinobacterium</taxon>
    </lineage>
</organism>
<comment type="caution">
    <text evidence="3">The sequence shown here is derived from an EMBL/GenBank/DDBJ whole genome shotgun (WGS) entry which is preliminary data.</text>
</comment>
<dbReference type="CDD" id="cd14845">
    <property type="entry name" value="L-Ala-D-Glu_peptidase_like"/>
    <property type="match status" value="1"/>
</dbReference>